<evidence type="ECO:0000256" key="1">
    <source>
        <dbReference type="ARBA" id="ARBA00008853"/>
    </source>
</evidence>
<dbReference type="RefSeq" id="WP_216921467.1">
    <property type="nucleotide sequence ID" value="NZ_JAHOPC010000001.1"/>
</dbReference>
<evidence type="ECO:0000259" key="3">
    <source>
        <dbReference type="Pfam" id="PF08450"/>
    </source>
</evidence>
<gene>
    <name evidence="4" type="ORF">KSW38_00620</name>
</gene>
<evidence type="ECO:0000313" key="5">
    <source>
        <dbReference type="Proteomes" id="UP000824166"/>
    </source>
</evidence>
<keyword evidence="5" id="KW-1185">Reference proteome</keyword>
<evidence type="ECO:0000256" key="2">
    <source>
        <dbReference type="ARBA" id="ARBA00022801"/>
    </source>
</evidence>
<dbReference type="Pfam" id="PF08450">
    <property type="entry name" value="SGL"/>
    <property type="match status" value="1"/>
</dbReference>
<dbReference type="InterPro" id="IPR013658">
    <property type="entry name" value="SGL"/>
</dbReference>
<protein>
    <submittedName>
        <fullName evidence="4">SMP-30/gluconolactonase/LRE family protein</fullName>
    </submittedName>
</protein>
<comment type="similarity">
    <text evidence="1">Belongs to the SMP-30/CGR1 family.</text>
</comment>
<accession>A0ABS6I2I5</accession>
<feature type="domain" description="SMP-30/Gluconolactonase/LRE-like region" evidence="3">
    <location>
        <begin position="18"/>
        <end position="271"/>
    </location>
</feature>
<sequence>MIKTRPATLVASGFTFLEGPRWHASGLYVSDFYSETVLRIEEDGSHVPVCSVPGRPSGLGFLADGSMLIVSMLGRTIMRWDGTRLTTHAEFGHLIDGYANDMLVTPEGWAFVGNFGNTDADPGSLRTTGLVRVSPSGGADIVARPLVFPNGIVFSSNHDQIIVAETFAGRLTAFDYTVDARGGPVLGGRRVLKQFNVAPEYLDIERAARELDALPDGLAVDAEGAVWVASANSHAALRIAPDGEILEAVDVGELSAYAVALGGHDGQTLYLCCSPPLGVSDPSTTFESVLMAARVDAPAASFERKPCHSQFAL</sequence>
<dbReference type="PANTHER" id="PTHR47572:SF4">
    <property type="entry name" value="LACTONASE DRP35"/>
    <property type="match status" value="1"/>
</dbReference>
<comment type="caution">
    <text evidence="4">The sequence shown here is derived from an EMBL/GenBank/DDBJ whole genome shotgun (WGS) entry which is preliminary data.</text>
</comment>
<proteinExistence type="inferred from homology"/>
<dbReference type="Proteomes" id="UP000824166">
    <property type="component" value="Unassembled WGS sequence"/>
</dbReference>
<organism evidence="4 5">
    <name type="scientific">Paenarthrobacter aromaticivorans</name>
    <dbReference type="NCBI Taxonomy" id="2849150"/>
    <lineage>
        <taxon>Bacteria</taxon>
        <taxon>Bacillati</taxon>
        <taxon>Actinomycetota</taxon>
        <taxon>Actinomycetes</taxon>
        <taxon>Micrococcales</taxon>
        <taxon>Micrococcaceae</taxon>
        <taxon>Paenarthrobacter</taxon>
    </lineage>
</organism>
<dbReference type="PANTHER" id="PTHR47572">
    <property type="entry name" value="LIPOPROTEIN-RELATED"/>
    <property type="match status" value="1"/>
</dbReference>
<dbReference type="EMBL" id="JAHOPC010000001">
    <property type="protein sequence ID" value="MBU8864799.1"/>
    <property type="molecule type" value="Genomic_DNA"/>
</dbReference>
<dbReference type="InterPro" id="IPR051262">
    <property type="entry name" value="SMP-30/CGR1_Lactonase"/>
</dbReference>
<name>A0ABS6I2I5_9MICC</name>
<keyword evidence="2" id="KW-0378">Hydrolase</keyword>
<reference evidence="4 5" key="1">
    <citation type="submission" date="2021-06" db="EMBL/GenBank/DDBJ databases">
        <authorList>
            <person name="Jeong J.W."/>
        </authorList>
    </citation>
    <scope>NUCLEOTIDE SEQUENCE [LARGE SCALE GENOMIC DNA]</scope>
    <source>
        <strain evidence="4 5">MMS21-TAE1-1</strain>
    </source>
</reference>
<evidence type="ECO:0000313" key="4">
    <source>
        <dbReference type="EMBL" id="MBU8864799.1"/>
    </source>
</evidence>